<proteinExistence type="predicted"/>
<feature type="domain" description="WxL Interacting Protein host binding" evidence="2">
    <location>
        <begin position="2"/>
        <end position="78"/>
    </location>
</feature>
<gene>
    <name evidence="3" type="ORF">QY95_03234</name>
</gene>
<keyword evidence="1" id="KW-1133">Transmembrane helix</keyword>
<evidence type="ECO:0000313" key="4">
    <source>
        <dbReference type="Proteomes" id="UP000031563"/>
    </source>
</evidence>
<dbReference type="AlphaFoldDB" id="A0A0F5HTG3"/>
<dbReference type="Pfam" id="PF11797">
    <property type="entry name" value="WxLIP_HBD"/>
    <property type="match status" value="1"/>
</dbReference>
<comment type="caution">
    <text evidence="3">The sequence shown here is derived from an EMBL/GenBank/DDBJ whole genome shotgun (WGS) entry which is preliminary data.</text>
</comment>
<keyword evidence="1" id="KW-0472">Membrane</keyword>
<evidence type="ECO:0000313" key="3">
    <source>
        <dbReference type="EMBL" id="KKB36142.1"/>
    </source>
</evidence>
<feature type="transmembrane region" description="Helical" evidence="1">
    <location>
        <begin position="90"/>
        <end position="111"/>
    </location>
</feature>
<accession>A0A0F5HTG3</accession>
<evidence type="ECO:0000256" key="1">
    <source>
        <dbReference type="SAM" id="Phobius"/>
    </source>
</evidence>
<dbReference type="InterPro" id="IPR021759">
    <property type="entry name" value="WxLIP_HBD"/>
</dbReference>
<keyword evidence="1" id="KW-0812">Transmembrane</keyword>
<reference evidence="3" key="1">
    <citation type="submission" date="2015-02" db="EMBL/GenBank/DDBJ databases">
        <title>Genome Assembly of Bacillaceae bacterium MTCC 8252.</title>
        <authorList>
            <person name="Verma A."/>
            <person name="Khatri I."/>
            <person name="Mual P."/>
            <person name="Subramanian S."/>
            <person name="Krishnamurthi S."/>
        </authorList>
    </citation>
    <scope>NUCLEOTIDE SEQUENCE [LARGE SCALE GENOMIC DNA]</scope>
    <source>
        <strain evidence="3">MTCC 8252</strain>
    </source>
</reference>
<evidence type="ECO:0000259" key="2">
    <source>
        <dbReference type="Pfam" id="PF11797"/>
    </source>
</evidence>
<protein>
    <submittedName>
        <fullName evidence="3">Cell surface protein</fullName>
    </submittedName>
</protein>
<keyword evidence="4" id="KW-1185">Reference proteome</keyword>
<organism evidence="3 4">
    <name type="scientific">Bacillus thermotolerans</name>
    <name type="common">Quasibacillus thermotolerans</name>
    <dbReference type="NCBI Taxonomy" id="1221996"/>
    <lineage>
        <taxon>Bacteria</taxon>
        <taxon>Bacillati</taxon>
        <taxon>Bacillota</taxon>
        <taxon>Bacilli</taxon>
        <taxon>Bacillales</taxon>
        <taxon>Bacillaceae</taxon>
        <taxon>Bacillus</taxon>
    </lineage>
</organism>
<sequence length="121" mass="13549">MTIGVRIYKEKEDQPLKEIEQKNIRMASNSTMDLVTDWGSQPLEPGDYYFETEATYGGETIKKEQALTIGGKQASALNDEAVELDESDNYIWYAAGMVVLVLIVAVLVFYIGSLKCSSRKE</sequence>
<dbReference type="STRING" id="1221996.QY95_03234"/>
<dbReference type="RefSeq" id="WP_040048280.1">
    <property type="nucleotide sequence ID" value="NZ_JWIR02000064.1"/>
</dbReference>
<dbReference type="EMBL" id="JWIR02000064">
    <property type="protein sequence ID" value="KKB36142.1"/>
    <property type="molecule type" value="Genomic_DNA"/>
</dbReference>
<name>A0A0F5HTG3_BACTR</name>
<dbReference type="Proteomes" id="UP000031563">
    <property type="component" value="Unassembled WGS sequence"/>
</dbReference>